<accession>A0AAE0FUX3</accession>
<evidence type="ECO:0000313" key="2">
    <source>
        <dbReference type="EMBL" id="KAK3266293.1"/>
    </source>
</evidence>
<feature type="transmembrane region" description="Helical" evidence="1">
    <location>
        <begin position="150"/>
        <end position="175"/>
    </location>
</feature>
<proteinExistence type="predicted"/>
<name>A0AAE0FUX3_9CHLO</name>
<keyword evidence="1" id="KW-0472">Membrane</keyword>
<keyword evidence="3" id="KW-1185">Reference proteome</keyword>
<reference evidence="2 3" key="1">
    <citation type="journal article" date="2015" name="Genome Biol. Evol.">
        <title>Comparative Genomics of a Bacterivorous Green Alga Reveals Evolutionary Causalities and Consequences of Phago-Mixotrophic Mode of Nutrition.</title>
        <authorList>
            <person name="Burns J.A."/>
            <person name="Paasch A."/>
            <person name="Narechania A."/>
            <person name="Kim E."/>
        </authorList>
    </citation>
    <scope>NUCLEOTIDE SEQUENCE [LARGE SCALE GENOMIC DNA]</scope>
    <source>
        <strain evidence="2 3">PLY_AMNH</strain>
    </source>
</reference>
<dbReference type="Proteomes" id="UP001190700">
    <property type="component" value="Unassembled WGS sequence"/>
</dbReference>
<evidence type="ECO:0000256" key="1">
    <source>
        <dbReference type="SAM" id="Phobius"/>
    </source>
</evidence>
<evidence type="ECO:0000313" key="3">
    <source>
        <dbReference type="Proteomes" id="UP001190700"/>
    </source>
</evidence>
<organism evidence="2 3">
    <name type="scientific">Cymbomonas tetramitiformis</name>
    <dbReference type="NCBI Taxonomy" id="36881"/>
    <lineage>
        <taxon>Eukaryota</taxon>
        <taxon>Viridiplantae</taxon>
        <taxon>Chlorophyta</taxon>
        <taxon>Pyramimonadophyceae</taxon>
        <taxon>Pyramimonadales</taxon>
        <taxon>Pyramimonadaceae</taxon>
        <taxon>Cymbomonas</taxon>
    </lineage>
</organism>
<dbReference type="AlphaFoldDB" id="A0AAE0FUX3"/>
<sequence length="264" mass="26923">MRGTLRRPFRARCIPTRVVEGGVSATLAGAVPAGGAASGGASAGGVAVHSAVPKDSVCHAALTAGGGNVAPDAPVVFTVPTEDSADRVFIETSTDDFPVDVAVLGAHSCAVGDDSSYDMGDYNSGSTLKPAAARRAAMHKQIGCGSLPFGFGYGGLAMASVYMLVCFASAGVMAVDTPSSSPPPTFNYISNAAPAASELVVAASVLPVSAPPLLPPRRIYRTLPPPCTHWERCGPDSIDFKDNLSSGPSVGDYPTYINDSYYGH</sequence>
<protein>
    <submittedName>
        <fullName evidence="2">Uncharacterized protein</fullName>
    </submittedName>
</protein>
<dbReference type="EMBL" id="LGRX02013255">
    <property type="protein sequence ID" value="KAK3266293.1"/>
    <property type="molecule type" value="Genomic_DNA"/>
</dbReference>
<keyword evidence="1" id="KW-0812">Transmembrane</keyword>
<gene>
    <name evidence="2" type="ORF">CYMTET_25072</name>
</gene>
<comment type="caution">
    <text evidence="2">The sequence shown here is derived from an EMBL/GenBank/DDBJ whole genome shotgun (WGS) entry which is preliminary data.</text>
</comment>
<keyword evidence="1" id="KW-1133">Transmembrane helix</keyword>